<dbReference type="GO" id="GO:0008932">
    <property type="term" value="F:lytic endotransglycosylase activity"/>
    <property type="evidence" value="ECO:0007669"/>
    <property type="project" value="UniProtKB-UniRule"/>
</dbReference>
<sequence precursor="true">MFAIAGSLLACCPAMAQPPDKVSYSEYGLASYYADMFQGRTTANGEVFDQSALTAAHRSLPFGTRVLVTRQDTGKSVEVTINDRGPFVKGRVIDLSKQAARELGMIHRGIVPVALSSPTGNVNEAAGNIGRSVRK</sequence>
<dbReference type="InterPro" id="IPR036908">
    <property type="entry name" value="RlpA-like_sf"/>
</dbReference>
<organism evidence="6 7">
    <name type="scientific">Halomonas binhaiensis</name>
    <dbReference type="NCBI Taxonomy" id="2562282"/>
    <lineage>
        <taxon>Bacteria</taxon>
        <taxon>Pseudomonadati</taxon>
        <taxon>Pseudomonadota</taxon>
        <taxon>Gammaproteobacteria</taxon>
        <taxon>Oceanospirillales</taxon>
        <taxon>Halomonadaceae</taxon>
        <taxon>Halomonas</taxon>
    </lineage>
</organism>
<dbReference type="PANTHER" id="PTHR34183:SF8">
    <property type="entry name" value="ENDOLYTIC PEPTIDOGLYCAN TRANSGLYCOSYLASE RLPA-RELATED"/>
    <property type="match status" value="1"/>
</dbReference>
<reference evidence="6" key="1">
    <citation type="submission" date="2021-02" db="EMBL/GenBank/DDBJ databases">
        <title>Strain Y2R2, a novel species of the genus Halomonas.</title>
        <authorList>
            <person name="Huang H."/>
        </authorList>
    </citation>
    <scope>NUCLEOTIDE SEQUENCE</scope>
    <source>
        <strain evidence="6">Y2R2</strain>
    </source>
</reference>
<proteinExistence type="inferred from homology"/>
<comment type="function">
    <text evidence="3">Lytic transglycosylase with a strong preference for naked glycan strands that lack stem peptides.</text>
</comment>
<dbReference type="HAMAP" id="MF_02071">
    <property type="entry name" value="RlpA"/>
    <property type="match status" value="1"/>
</dbReference>
<dbReference type="CDD" id="cd22268">
    <property type="entry name" value="DPBB_RlpA-like"/>
    <property type="match status" value="1"/>
</dbReference>
<dbReference type="PANTHER" id="PTHR34183">
    <property type="entry name" value="ENDOLYTIC PEPTIDOGLYCAN TRANSGLYCOSYLASE RLPA"/>
    <property type="match status" value="1"/>
</dbReference>
<dbReference type="InterPro" id="IPR012997">
    <property type="entry name" value="RplA"/>
</dbReference>
<evidence type="ECO:0000259" key="5">
    <source>
        <dbReference type="Pfam" id="PF03330"/>
    </source>
</evidence>
<dbReference type="SUPFAM" id="SSF50685">
    <property type="entry name" value="Barwin-like endoglucanases"/>
    <property type="match status" value="1"/>
</dbReference>
<dbReference type="AlphaFoldDB" id="A0A5C1NNQ0"/>
<protein>
    <recommendedName>
        <fullName evidence="3">Endolytic peptidoglycan transglycosylase RlpA</fullName>
        <ecNumber evidence="3">4.2.2.-</ecNumber>
    </recommendedName>
</protein>
<feature type="domain" description="RlpA-like protein double-psi beta-barrel" evidence="5">
    <location>
        <begin position="28"/>
        <end position="114"/>
    </location>
</feature>
<dbReference type="Gene3D" id="2.40.40.10">
    <property type="entry name" value="RlpA-like domain"/>
    <property type="match status" value="1"/>
</dbReference>
<accession>A0A5C1NNQ0</accession>
<feature type="signal peptide" evidence="3">
    <location>
        <begin position="1"/>
        <end position="16"/>
    </location>
</feature>
<dbReference type="GO" id="GO:0071555">
    <property type="term" value="P:cell wall organization"/>
    <property type="evidence" value="ECO:0007669"/>
    <property type="project" value="UniProtKB-KW"/>
</dbReference>
<dbReference type="Pfam" id="PF03330">
    <property type="entry name" value="DPBB_1"/>
    <property type="match status" value="1"/>
</dbReference>
<feature type="chain" id="PRO_5023462040" description="Endolytic peptidoglycan transglycosylase RlpA" evidence="3">
    <location>
        <begin position="17"/>
        <end position="135"/>
    </location>
</feature>
<evidence type="ECO:0000313" key="6">
    <source>
        <dbReference type="EMBL" id="QEM84088.1"/>
    </source>
</evidence>
<dbReference type="InterPro" id="IPR034718">
    <property type="entry name" value="RlpA"/>
</dbReference>
<dbReference type="EMBL" id="CP038437">
    <property type="protein sequence ID" value="QEM84088.1"/>
    <property type="molecule type" value="Genomic_DNA"/>
</dbReference>
<dbReference type="OrthoDB" id="9779128at2"/>
<dbReference type="Proteomes" id="UP000324285">
    <property type="component" value="Chromosome"/>
</dbReference>
<dbReference type="NCBIfam" id="TIGR00413">
    <property type="entry name" value="rlpA"/>
    <property type="match status" value="1"/>
</dbReference>
<keyword evidence="1 3" id="KW-0456">Lyase</keyword>
<keyword evidence="2 3" id="KW-0961">Cell wall biogenesis/degradation</keyword>
<evidence type="ECO:0000256" key="1">
    <source>
        <dbReference type="ARBA" id="ARBA00023239"/>
    </source>
</evidence>
<evidence type="ECO:0000256" key="4">
    <source>
        <dbReference type="RuleBase" id="RU003495"/>
    </source>
</evidence>
<comment type="similarity">
    <text evidence="3 4">Belongs to the RlpA family.</text>
</comment>
<dbReference type="GO" id="GO:0000270">
    <property type="term" value="P:peptidoglycan metabolic process"/>
    <property type="evidence" value="ECO:0007669"/>
    <property type="project" value="UniProtKB-UniRule"/>
</dbReference>
<dbReference type="EC" id="4.2.2.-" evidence="3"/>
<evidence type="ECO:0000256" key="3">
    <source>
        <dbReference type="HAMAP-Rule" id="MF_02071"/>
    </source>
</evidence>
<dbReference type="InterPro" id="IPR009009">
    <property type="entry name" value="RlpA-like_DPBB"/>
</dbReference>
<keyword evidence="7" id="KW-1185">Reference proteome</keyword>
<dbReference type="KEGG" id="hbh:E4T21_13130"/>
<evidence type="ECO:0000256" key="2">
    <source>
        <dbReference type="ARBA" id="ARBA00023316"/>
    </source>
</evidence>
<evidence type="ECO:0000313" key="7">
    <source>
        <dbReference type="Proteomes" id="UP000324285"/>
    </source>
</evidence>
<keyword evidence="3" id="KW-0732">Signal</keyword>
<gene>
    <name evidence="3" type="primary">rlpA</name>
    <name evidence="6" type="ORF">E4T21_13130</name>
</gene>
<name>A0A5C1NNQ0_9GAMM</name>